<comment type="caution">
    <text evidence="2">The sequence shown here is derived from an EMBL/GenBank/DDBJ whole genome shotgun (WGS) entry which is preliminary data.</text>
</comment>
<feature type="region of interest" description="Disordered" evidence="1">
    <location>
        <begin position="1"/>
        <end position="24"/>
    </location>
</feature>
<proteinExistence type="predicted"/>
<dbReference type="AlphaFoldDB" id="A0A080Z0A2"/>
<sequence length="34" mass="3838">MGGYQALRESFAKPPSIQTTPARRHKALDILRDI</sequence>
<accession>A0A080Z0A2</accession>
<evidence type="ECO:0000313" key="3">
    <source>
        <dbReference type="Proteomes" id="UP000028582"/>
    </source>
</evidence>
<dbReference type="Proteomes" id="UP000028582">
    <property type="component" value="Unassembled WGS sequence"/>
</dbReference>
<organism evidence="2 3">
    <name type="scientific">Phytophthora nicotianae P1976</name>
    <dbReference type="NCBI Taxonomy" id="1317066"/>
    <lineage>
        <taxon>Eukaryota</taxon>
        <taxon>Sar</taxon>
        <taxon>Stramenopiles</taxon>
        <taxon>Oomycota</taxon>
        <taxon>Peronosporomycetes</taxon>
        <taxon>Peronosporales</taxon>
        <taxon>Peronosporaceae</taxon>
        <taxon>Phytophthora</taxon>
    </lineage>
</organism>
<reference evidence="2 3" key="1">
    <citation type="submission" date="2013-11" db="EMBL/GenBank/DDBJ databases">
        <title>The Genome Sequence of Phytophthora parasitica P1976.</title>
        <authorList>
            <consortium name="The Broad Institute Genomics Platform"/>
            <person name="Russ C."/>
            <person name="Tyler B."/>
            <person name="Panabieres F."/>
            <person name="Shan W."/>
            <person name="Tripathy S."/>
            <person name="Grunwald N."/>
            <person name="Machado M."/>
            <person name="Johnson C.S."/>
            <person name="Walker B."/>
            <person name="Young S."/>
            <person name="Zeng Q."/>
            <person name="Gargeya S."/>
            <person name="Fitzgerald M."/>
            <person name="Haas B."/>
            <person name="Abouelleil A."/>
            <person name="Allen A.W."/>
            <person name="Alvarado L."/>
            <person name="Arachchi H.M."/>
            <person name="Berlin A.M."/>
            <person name="Chapman S.B."/>
            <person name="Gainer-Dewar J."/>
            <person name="Goldberg J."/>
            <person name="Griggs A."/>
            <person name="Gujja S."/>
            <person name="Hansen M."/>
            <person name="Howarth C."/>
            <person name="Imamovic A."/>
            <person name="Ireland A."/>
            <person name="Larimer J."/>
            <person name="McCowan C."/>
            <person name="Murphy C."/>
            <person name="Pearson M."/>
            <person name="Poon T.W."/>
            <person name="Priest M."/>
            <person name="Roberts A."/>
            <person name="Saif S."/>
            <person name="Shea T."/>
            <person name="Sisk P."/>
            <person name="Sykes S."/>
            <person name="Wortman J."/>
            <person name="Nusbaum C."/>
            <person name="Birren B."/>
        </authorList>
    </citation>
    <scope>NUCLEOTIDE SEQUENCE [LARGE SCALE GENOMIC DNA]</scope>
    <source>
        <strain evidence="2 3">P1976</strain>
    </source>
</reference>
<gene>
    <name evidence="2" type="ORF">F444_21701</name>
</gene>
<evidence type="ECO:0000313" key="2">
    <source>
        <dbReference type="EMBL" id="ETO60063.1"/>
    </source>
</evidence>
<evidence type="ECO:0000256" key="1">
    <source>
        <dbReference type="SAM" id="MobiDB-lite"/>
    </source>
</evidence>
<dbReference type="EMBL" id="ANJA01004009">
    <property type="protein sequence ID" value="ETO60063.1"/>
    <property type="molecule type" value="Genomic_DNA"/>
</dbReference>
<protein>
    <submittedName>
        <fullName evidence="2">Uncharacterized protein</fullName>
    </submittedName>
</protein>
<name>A0A080Z0A2_PHYNI</name>